<dbReference type="Proteomes" id="UP000027190">
    <property type="component" value="Unassembled WGS sequence"/>
</dbReference>
<organism evidence="2 3">
    <name type="scientific">Hyphomonas chukchiensis</name>
    <dbReference type="NCBI Taxonomy" id="1280947"/>
    <lineage>
        <taxon>Bacteria</taxon>
        <taxon>Pseudomonadati</taxon>
        <taxon>Pseudomonadota</taxon>
        <taxon>Alphaproteobacteria</taxon>
        <taxon>Hyphomonadales</taxon>
        <taxon>Hyphomonadaceae</taxon>
        <taxon>Hyphomonas</taxon>
    </lineage>
</organism>
<gene>
    <name evidence="2" type="ORF">HY30_01015</name>
</gene>
<evidence type="ECO:0000313" key="3">
    <source>
        <dbReference type="Proteomes" id="UP000027190"/>
    </source>
</evidence>
<sequence>MAAFPFDGLSGGRVLAMPARESRSQMPTALRTEGSGV</sequence>
<feature type="region of interest" description="Disordered" evidence="1">
    <location>
        <begin position="18"/>
        <end position="37"/>
    </location>
</feature>
<name>A0A062URR4_9PROT</name>
<proteinExistence type="predicted"/>
<dbReference type="EMBL" id="AWFG01000001">
    <property type="protein sequence ID" value="KCZ60946.1"/>
    <property type="molecule type" value="Genomic_DNA"/>
</dbReference>
<dbReference type="AlphaFoldDB" id="A0A062URR4"/>
<keyword evidence="3" id="KW-1185">Reference proteome</keyword>
<accession>A0A062URR4</accession>
<comment type="caution">
    <text evidence="2">The sequence shown here is derived from an EMBL/GenBank/DDBJ whole genome shotgun (WGS) entry which is preliminary data.</text>
</comment>
<protein>
    <submittedName>
        <fullName evidence="2">Uncharacterized protein</fullName>
    </submittedName>
</protein>
<evidence type="ECO:0000256" key="1">
    <source>
        <dbReference type="SAM" id="MobiDB-lite"/>
    </source>
</evidence>
<evidence type="ECO:0000313" key="2">
    <source>
        <dbReference type="EMBL" id="KCZ60946.1"/>
    </source>
</evidence>
<reference evidence="2 3" key="1">
    <citation type="journal article" date="2014" name="Antonie Van Leeuwenhoek">
        <title>Hyphomonas beringensis sp. nov. and Hyphomonas chukchiensis sp. nov., isolated from surface seawater of the Bering Sea and Chukchi Sea.</title>
        <authorList>
            <person name="Li C."/>
            <person name="Lai Q."/>
            <person name="Li G."/>
            <person name="Dong C."/>
            <person name="Wang J."/>
            <person name="Liao Y."/>
            <person name="Shao Z."/>
        </authorList>
    </citation>
    <scope>NUCLEOTIDE SEQUENCE [LARGE SCALE GENOMIC DNA]</scope>
    <source>
        <strain evidence="2 3">BH-BN04-4</strain>
    </source>
</reference>